<feature type="transmembrane region" description="Helical" evidence="6">
    <location>
        <begin position="27"/>
        <end position="50"/>
    </location>
</feature>
<protein>
    <submittedName>
        <fullName evidence="7">Oligosaccharide flippase family protein</fullName>
    </submittedName>
</protein>
<sequence>MSAINIRKWPDLIKRAVRSHSKFIHDIMVYGLGQVALKGLDVVAFAILVRQLPVEALGFVGTMTLVGFLITDVLTLGIPRIGVPRYIADQEETNGQESRNIIASGNTFCIMYTLIISIIVFIIPRNLYASIGLGASLLAFQFYIVAFAIRALVYMQLEILRMQQRARLQAFLEATPSVLNCLLLWSLISAPLPLDKPAISGLCQLLGWAPLFVYTAVTLGKSNGLSVQYLGPLTKYSLPLVVHRSMGELNGMSGRWIVAFMFGMGAAGIYTFLSRIGDILKIALMPVQKAWLPALFKSARQGKDRSTGQMAIIYMLLSTGAYFAMLLIYSYIANIIDKNNTYSASYHLIPIMLMTGWLTSFYSIFGVGFFVAKKSSMIIPITTITTLITIVISVVLGKIGGLSAMPYGAALGSIFFVVSTQYFARRYYTIRYRPTWLVAGLCLLTGVTASVLITEVFN</sequence>
<feature type="transmembrane region" description="Helical" evidence="6">
    <location>
        <begin position="129"/>
        <end position="149"/>
    </location>
</feature>
<keyword evidence="2" id="KW-1003">Cell membrane</keyword>
<evidence type="ECO:0000256" key="3">
    <source>
        <dbReference type="ARBA" id="ARBA00022692"/>
    </source>
</evidence>
<dbReference type="PANTHER" id="PTHR30250">
    <property type="entry name" value="PST FAMILY PREDICTED COLANIC ACID TRANSPORTER"/>
    <property type="match status" value="1"/>
</dbReference>
<feature type="transmembrane region" description="Helical" evidence="6">
    <location>
        <begin position="405"/>
        <end position="424"/>
    </location>
</feature>
<comment type="subcellular location">
    <subcellularLocation>
        <location evidence="1">Cell membrane</location>
        <topology evidence="1">Multi-pass membrane protein</topology>
    </subcellularLocation>
</comment>
<feature type="transmembrane region" description="Helical" evidence="6">
    <location>
        <begin position="378"/>
        <end position="399"/>
    </location>
</feature>
<dbReference type="AlphaFoldDB" id="A0A975K7T0"/>
<dbReference type="PANTHER" id="PTHR30250:SF11">
    <property type="entry name" value="O-ANTIGEN TRANSPORTER-RELATED"/>
    <property type="match status" value="1"/>
</dbReference>
<name>A0A975K7T0_9SPHN</name>
<evidence type="ECO:0000256" key="2">
    <source>
        <dbReference type="ARBA" id="ARBA00022475"/>
    </source>
</evidence>
<dbReference type="InterPro" id="IPR050833">
    <property type="entry name" value="Poly_Biosynth_Transport"/>
</dbReference>
<evidence type="ECO:0000256" key="5">
    <source>
        <dbReference type="ARBA" id="ARBA00023136"/>
    </source>
</evidence>
<evidence type="ECO:0000256" key="6">
    <source>
        <dbReference type="SAM" id="Phobius"/>
    </source>
</evidence>
<dbReference type="EMBL" id="CP073910">
    <property type="protein sequence ID" value="QUT05658.1"/>
    <property type="molecule type" value="Genomic_DNA"/>
</dbReference>
<evidence type="ECO:0000256" key="4">
    <source>
        <dbReference type="ARBA" id="ARBA00022989"/>
    </source>
</evidence>
<gene>
    <name evidence="7" type="ORF">KFK14_22345</name>
</gene>
<keyword evidence="5 6" id="KW-0472">Membrane</keyword>
<keyword evidence="3 6" id="KW-0812">Transmembrane</keyword>
<feature type="transmembrane region" description="Helical" evidence="6">
    <location>
        <begin position="254"/>
        <end position="273"/>
    </location>
</feature>
<feature type="transmembrane region" description="Helical" evidence="6">
    <location>
        <begin position="100"/>
        <end position="123"/>
    </location>
</feature>
<proteinExistence type="predicted"/>
<organism evidence="7 8">
    <name type="scientific">Sphingobium phenoxybenzoativorans</name>
    <dbReference type="NCBI Taxonomy" id="1592790"/>
    <lineage>
        <taxon>Bacteria</taxon>
        <taxon>Pseudomonadati</taxon>
        <taxon>Pseudomonadota</taxon>
        <taxon>Alphaproteobacteria</taxon>
        <taxon>Sphingomonadales</taxon>
        <taxon>Sphingomonadaceae</taxon>
        <taxon>Sphingobium</taxon>
    </lineage>
</organism>
<reference evidence="7" key="1">
    <citation type="submission" date="2021-04" db="EMBL/GenBank/DDBJ databases">
        <title>Isolation of p-tert-butylphenol degrading bacteria Sphingobium phenoxybenzoativorans Tas13 from active sludge.</title>
        <authorList>
            <person name="Li Y."/>
        </authorList>
    </citation>
    <scope>NUCLEOTIDE SEQUENCE</scope>
    <source>
        <strain evidence="7">Tas13</strain>
    </source>
</reference>
<feature type="transmembrane region" description="Helical" evidence="6">
    <location>
        <begin position="170"/>
        <end position="192"/>
    </location>
</feature>
<feature type="transmembrane region" description="Helical" evidence="6">
    <location>
        <begin position="344"/>
        <end position="371"/>
    </location>
</feature>
<feature type="transmembrane region" description="Helical" evidence="6">
    <location>
        <begin position="436"/>
        <end position="457"/>
    </location>
</feature>
<feature type="transmembrane region" description="Helical" evidence="6">
    <location>
        <begin position="311"/>
        <end position="332"/>
    </location>
</feature>
<evidence type="ECO:0000313" key="8">
    <source>
        <dbReference type="Proteomes" id="UP000681425"/>
    </source>
</evidence>
<dbReference type="KEGG" id="spph:KFK14_22345"/>
<dbReference type="Pfam" id="PF01943">
    <property type="entry name" value="Polysacc_synt"/>
    <property type="match status" value="1"/>
</dbReference>
<evidence type="ECO:0000256" key="1">
    <source>
        <dbReference type="ARBA" id="ARBA00004651"/>
    </source>
</evidence>
<evidence type="ECO:0000313" key="7">
    <source>
        <dbReference type="EMBL" id="QUT05658.1"/>
    </source>
</evidence>
<dbReference type="InterPro" id="IPR002797">
    <property type="entry name" value="Polysacc_synth"/>
</dbReference>
<accession>A0A975K7T0</accession>
<keyword evidence="8" id="KW-1185">Reference proteome</keyword>
<keyword evidence="4 6" id="KW-1133">Transmembrane helix</keyword>
<feature type="transmembrane region" description="Helical" evidence="6">
    <location>
        <begin position="56"/>
        <end position="79"/>
    </location>
</feature>
<dbReference type="GO" id="GO:0005886">
    <property type="term" value="C:plasma membrane"/>
    <property type="evidence" value="ECO:0007669"/>
    <property type="project" value="UniProtKB-SubCell"/>
</dbReference>
<dbReference type="RefSeq" id="WP_212609182.1">
    <property type="nucleotide sequence ID" value="NZ_CP073910.1"/>
</dbReference>
<dbReference type="Proteomes" id="UP000681425">
    <property type="component" value="Chromosome"/>
</dbReference>